<dbReference type="Gene3D" id="2.60.40.10">
    <property type="entry name" value="Immunoglobulins"/>
    <property type="match status" value="2"/>
</dbReference>
<dbReference type="InterPro" id="IPR053896">
    <property type="entry name" value="BTN3A2-like_Ig-C"/>
</dbReference>
<keyword evidence="8" id="KW-0732">Signal</keyword>
<dbReference type="GO" id="GO:0050852">
    <property type="term" value="P:T cell receptor signaling pathway"/>
    <property type="evidence" value="ECO:0007669"/>
    <property type="project" value="TreeGrafter"/>
</dbReference>
<dbReference type="SUPFAM" id="SSF48726">
    <property type="entry name" value="Immunoglobulin"/>
    <property type="match status" value="2"/>
</dbReference>
<evidence type="ECO:0000256" key="3">
    <source>
        <dbReference type="ARBA" id="ARBA00022989"/>
    </source>
</evidence>
<evidence type="ECO:0000259" key="9">
    <source>
        <dbReference type="PROSITE" id="PS50835"/>
    </source>
</evidence>
<dbReference type="Pfam" id="PF07686">
    <property type="entry name" value="V-set"/>
    <property type="match status" value="1"/>
</dbReference>
<dbReference type="Pfam" id="PF22705">
    <property type="entry name" value="C2-set_3"/>
    <property type="match status" value="1"/>
</dbReference>
<evidence type="ECO:0000313" key="11">
    <source>
        <dbReference type="Proteomes" id="UP000314987"/>
    </source>
</evidence>
<feature type="domain" description="Ig-like" evidence="9">
    <location>
        <begin position="9"/>
        <end position="139"/>
    </location>
</feature>
<dbReference type="Proteomes" id="UP000314987">
    <property type="component" value="Unassembled WGS sequence"/>
</dbReference>
<dbReference type="AlphaFoldDB" id="A0A4X2LMA4"/>
<feature type="signal peptide" evidence="8">
    <location>
        <begin position="1"/>
        <end position="22"/>
    </location>
</feature>
<dbReference type="SMART" id="SM00409">
    <property type="entry name" value="IG"/>
    <property type="match status" value="2"/>
</dbReference>
<keyword evidence="5" id="KW-0393">Immunoglobulin domain</keyword>
<proteinExistence type="predicted"/>
<evidence type="ECO:0000256" key="4">
    <source>
        <dbReference type="ARBA" id="ARBA00023136"/>
    </source>
</evidence>
<comment type="subcellular location">
    <subcellularLocation>
        <location evidence="1">Membrane</location>
    </subcellularLocation>
</comment>
<dbReference type="InterPro" id="IPR013106">
    <property type="entry name" value="Ig_V-set"/>
</dbReference>
<reference evidence="10" key="3">
    <citation type="submission" date="2025-09" db="UniProtKB">
        <authorList>
            <consortium name="Ensembl"/>
        </authorList>
    </citation>
    <scope>IDENTIFICATION</scope>
</reference>
<feature type="transmembrane region" description="Helical" evidence="7">
    <location>
        <begin position="246"/>
        <end position="267"/>
    </location>
</feature>
<keyword evidence="3 7" id="KW-1133">Transmembrane helix</keyword>
<keyword evidence="2 7" id="KW-0812">Transmembrane</keyword>
<gene>
    <name evidence="10" type="primary">CD276</name>
</gene>
<dbReference type="OMA" id="VLWQDSQ"/>
<protein>
    <recommendedName>
        <fullName evidence="9">Ig-like domain-containing protein</fullName>
    </recommendedName>
</protein>
<dbReference type="GO" id="GO:0005102">
    <property type="term" value="F:signaling receptor binding"/>
    <property type="evidence" value="ECO:0007669"/>
    <property type="project" value="TreeGrafter"/>
</dbReference>
<keyword evidence="11" id="KW-1185">Reference proteome</keyword>
<keyword evidence="4 7" id="KW-0472">Membrane</keyword>
<dbReference type="GO" id="GO:0009897">
    <property type="term" value="C:external side of plasma membrane"/>
    <property type="evidence" value="ECO:0007669"/>
    <property type="project" value="TreeGrafter"/>
</dbReference>
<evidence type="ECO:0000256" key="1">
    <source>
        <dbReference type="ARBA" id="ARBA00004370"/>
    </source>
</evidence>
<dbReference type="FunFam" id="2.60.40.10:FF:000088">
    <property type="entry name" value="Butyrophilin subfamily 1 member A1"/>
    <property type="match status" value="1"/>
</dbReference>
<evidence type="ECO:0000256" key="6">
    <source>
        <dbReference type="SAM" id="MobiDB-lite"/>
    </source>
</evidence>
<dbReference type="STRING" id="29139.ENSVURP00010026284"/>
<evidence type="ECO:0000256" key="8">
    <source>
        <dbReference type="SAM" id="SignalP"/>
    </source>
</evidence>
<feature type="domain" description="Ig-like" evidence="9">
    <location>
        <begin position="143"/>
        <end position="230"/>
    </location>
</feature>
<name>A0A4X2LMA4_VOMUR</name>
<dbReference type="PROSITE" id="PS50835">
    <property type="entry name" value="IG_LIKE"/>
    <property type="match status" value="2"/>
</dbReference>
<organism evidence="10 11">
    <name type="scientific">Vombatus ursinus</name>
    <name type="common">Common wombat</name>
    <dbReference type="NCBI Taxonomy" id="29139"/>
    <lineage>
        <taxon>Eukaryota</taxon>
        <taxon>Metazoa</taxon>
        <taxon>Chordata</taxon>
        <taxon>Craniata</taxon>
        <taxon>Vertebrata</taxon>
        <taxon>Euteleostomi</taxon>
        <taxon>Mammalia</taxon>
        <taxon>Metatheria</taxon>
        <taxon>Diprotodontia</taxon>
        <taxon>Vombatidae</taxon>
        <taxon>Vombatus</taxon>
    </lineage>
</organism>
<dbReference type="InterPro" id="IPR003598">
    <property type="entry name" value="Ig_sub2"/>
</dbReference>
<dbReference type="FunFam" id="2.60.40.10:FF:000438">
    <property type="entry name" value="CD276 antigen"/>
    <property type="match status" value="1"/>
</dbReference>
<evidence type="ECO:0000313" key="10">
    <source>
        <dbReference type="Ensembl" id="ENSVURP00010026284.1"/>
    </source>
</evidence>
<accession>A0A4X2LMA4</accession>
<dbReference type="InterPro" id="IPR007110">
    <property type="entry name" value="Ig-like_dom"/>
</dbReference>
<dbReference type="Ensembl" id="ENSVURT00010029940.1">
    <property type="protein sequence ID" value="ENSVURP00010026284.1"/>
    <property type="gene ID" value="ENSVURG00010020127.1"/>
</dbReference>
<dbReference type="InterPro" id="IPR036179">
    <property type="entry name" value="Ig-like_dom_sf"/>
</dbReference>
<dbReference type="InterPro" id="IPR003599">
    <property type="entry name" value="Ig_sub"/>
</dbReference>
<dbReference type="SMART" id="SM00407">
    <property type="entry name" value="IGc1"/>
    <property type="match status" value="1"/>
</dbReference>
<feature type="region of interest" description="Disordered" evidence="6">
    <location>
        <begin position="280"/>
        <end position="299"/>
    </location>
</feature>
<dbReference type="SMART" id="SM00408">
    <property type="entry name" value="IGc2"/>
    <property type="match status" value="1"/>
</dbReference>
<evidence type="ECO:0000256" key="2">
    <source>
        <dbReference type="ARBA" id="ARBA00022692"/>
    </source>
</evidence>
<dbReference type="InterPro" id="IPR013783">
    <property type="entry name" value="Ig-like_fold"/>
</dbReference>
<reference evidence="10" key="2">
    <citation type="submission" date="2025-08" db="UniProtKB">
        <authorList>
            <consortium name="Ensembl"/>
        </authorList>
    </citation>
    <scope>IDENTIFICATION</scope>
</reference>
<dbReference type="GeneTree" id="ENSGT00940000154641"/>
<evidence type="ECO:0000256" key="5">
    <source>
        <dbReference type="ARBA" id="ARBA00023319"/>
    </source>
</evidence>
<feature type="chain" id="PRO_5021436932" description="Ig-like domain-containing protein" evidence="8">
    <location>
        <begin position="23"/>
        <end position="330"/>
    </location>
</feature>
<dbReference type="InterPro" id="IPR050504">
    <property type="entry name" value="IgSF_BTN/MOG"/>
</dbReference>
<dbReference type="PANTHER" id="PTHR24100:SF155">
    <property type="entry name" value="CD276 ANTIGEN"/>
    <property type="match status" value="1"/>
</dbReference>
<feature type="compositionally biased region" description="Acidic residues" evidence="6">
    <location>
        <begin position="280"/>
        <end position="290"/>
    </location>
</feature>
<evidence type="ECO:0000256" key="7">
    <source>
        <dbReference type="SAM" id="Phobius"/>
    </source>
</evidence>
<dbReference type="PANTHER" id="PTHR24100">
    <property type="entry name" value="BUTYROPHILIN"/>
    <property type="match status" value="1"/>
</dbReference>
<dbReference type="GO" id="GO:0001817">
    <property type="term" value="P:regulation of cytokine production"/>
    <property type="evidence" value="ECO:0007669"/>
    <property type="project" value="TreeGrafter"/>
</dbReference>
<reference evidence="11" key="1">
    <citation type="submission" date="2018-12" db="EMBL/GenBank/DDBJ databases">
        <authorList>
            <person name="Yazar S."/>
        </authorList>
    </citation>
    <scope>NUCLEOTIDE SEQUENCE [LARGE SCALE GENOMIC DNA]</scope>
</reference>
<dbReference type="InterPro" id="IPR003597">
    <property type="entry name" value="Ig_C1-set"/>
</dbReference>
<sequence>MLWPSVLGPGIGVLLLLGMTGSVEIVVPDDPVVALVGLDATLPCSFLPGPNFTLAQLSLIWQLTDTKRLVHSFSQGQDQLADQGSAYTNRTALFYDQLAQGNVSLLLRRVHIADEGSFTCFVQIQHYSSAAVSLQVAASYSKPSMTLEPSKDLKPGDTVTITCSSYGGYPEAEVIWRDGQGGVLAGNVTTSHLANSEGLFDVLSVLRVTLGANGTYSCLVRNTVLQEEASGFVIITGQVMTFPPEALWVTVGLSICLLGLLVALAYVCRKKIKQSCEEENAGAEDQDGDGEGSKTALQPLKHVDSTEGKVARSLGLGVGFSLGPRMPLTW</sequence>